<dbReference type="EMBL" id="CM007653">
    <property type="protein sequence ID" value="ONI19010.1"/>
    <property type="molecule type" value="Genomic_DNA"/>
</dbReference>
<keyword evidence="1" id="KW-0808">Transferase</keyword>
<evidence type="ECO:0000313" key="4">
    <source>
        <dbReference type="Proteomes" id="UP000006882"/>
    </source>
</evidence>
<dbReference type="OMA" id="NRWMSAS"/>
<dbReference type="AlphaFoldDB" id="M5WQK6"/>
<dbReference type="InterPro" id="IPR051504">
    <property type="entry name" value="Plant_metabolite_acyltrans"/>
</dbReference>
<evidence type="ECO:0000256" key="1">
    <source>
        <dbReference type="ARBA" id="ARBA00022679"/>
    </source>
</evidence>
<dbReference type="STRING" id="3760.M5WQK6"/>
<sequence>MADPTSSVKVVEVCKVALPPPPSPRSFASPSSFPLTFFDIRWLRFAPVQCLYLCEMPTSSATQLFFDTVLAPQLKTLLFNTLQHYLPLARHLTWPQNSQKPVLSYITVFPNCGLSIGTSMHHTILYGKTSTLFAKSWAHICKHGDQSNSLLLDHLKQFYDTRVIQDPAELRAKSNLLEPRKAPPGSIRGTFQITTADIETPRQLLKAKLAEQKQQDIRLVHVSTFTLASLFGDNGLVVAVNANSEAIRSLEKGVLDGAENWVSRVFAVSSEKMLMLAGSHRFGIYDTDFGWGRPRRTEVVSIDKTGAISLSDSKNGGGGVEIGLVLKKQYMDAFAALFAQGLL</sequence>
<accession>M5WQK6</accession>
<reference evidence="3 4" key="1">
    <citation type="journal article" date="2013" name="Nat. Genet.">
        <title>The high-quality draft genome of peach (Prunus persica) identifies unique patterns of genetic diversity, domestication and genome evolution.</title>
        <authorList>
            <consortium name="International Peach Genome Initiative"/>
            <person name="Verde I."/>
            <person name="Abbott A.G."/>
            <person name="Scalabrin S."/>
            <person name="Jung S."/>
            <person name="Shu S."/>
            <person name="Marroni F."/>
            <person name="Zhebentyayeva T."/>
            <person name="Dettori M.T."/>
            <person name="Grimwood J."/>
            <person name="Cattonaro F."/>
            <person name="Zuccolo A."/>
            <person name="Rossini L."/>
            <person name="Jenkins J."/>
            <person name="Vendramin E."/>
            <person name="Meisel L.A."/>
            <person name="Decroocq V."/>
            <person name="Sosinski B."/>
            <person name="Prochnik S."/>
            <person name="Mitros T."/>
            <person name="Policriti A."/>
            <person name="Cipriani G."/>
            <person name="Dondini L."/>
            <person name="Ficklin S."/>
            <person name="Goodstein D.M."/>
            <person name="Xuan P."/>
            <person name="Del Fabbro C."/>
            <person name="Aramini V."/>
            <person name="Copetti D."/>
            <person name="Gonzalez S."/>
            <person name="Horner D.S."/>
            <person name="Falchi R."/>
            <person name="Lucas S."/>
            <person name="Mica E."/>
            <person name="Maldonado J."/>
            <person name="Lazzari B."/>
            <person name="Bielenberg D."/>
            <person name="Pirona R."/>
            <person name="Miculan M."/>
            <person name="Barakat A."/>
            <person name="Testolin R."/>
            <person name="Stella A."/>
            <person name="Tartarini S."/>
            <person name="Tonutti P."/>
            <person name="Arus P."/>
            <person name="Orellana A."/>
            <person name="Wells C."/>
            <person name="Main D."/>
            <person name="Vizzotto G."/>
            <person name="Silva H."/>
            <person name="Salamini F."/>
            <person name="Schmutz J."/>
            <person name="Morgante M."/>
            <person name="Rokhsar D.S."/>
        </authorList>
    </citation>
    <scope>NUCLEOTIDE SEQUENCE [LARGE SCALE GENOMIC DNA]</scope>
    <source>
        <strain evidence="4">cv. Nemared</strain>
    </source>
</reference>
<dbReference type="GO" id="GO:0016747">
    <property type="term" value="F:acyltransferase activity, transferring groups other than amino-acyl groups"/>
    <property type="evidence" value="ECO:0007669"/>
    <property type="project" value="UniProtKB-ARBA"/>
</dbReference>
<dbReference type="InterPro" id="IPR023213">
    <property type="entry name" value="CAT-like_dom_sf"/>
</dbReference>
<evidence type="ECO:0000313" key="3">
    <source>
        <dbReference type="EMBL" id="ONI19010.1"/>
    </source>
</evidence>
<proteinExistence type="predicted"/>
<dbReference type="Pfam" id="PF02458">
    <property type="entry name" value="Transferase"/>
    <property type="match status" value="1"/>
</dbReference>
<dbReference type="Proteomes" id="UP000006882">
    <property type="component" value="Chromosome G3"/>
</dbReference>
<name>M5WQK6_PRUPE</name>
<gene>
    <name evidence="3" type="ORF">PRUPE_3G253100</name>
</gene>
<dbReference type="Gramene" id="ONI19010">
    <property type="protein sequence ID" value="ONI19010"/>
    <property type="gene ID" value="PRUPE_3G253100"/>
</dbReference>
<keyword evidence="2" id="KW-0012">Acyltransferase</keyword>
<dbReference type="Gene3D" id="3.30.559.10">
    <property type="entry name" value="Chloramphenicol acetyltransferase-like domain"/>
    <property type="match status" value="3"/>
</dbReference>
<protein>
    <submittedName>
        <fullName evidence="3">Uncharacterized protein</fullName>
    </submittedName>
</protein>
<keyword evidence="4" id="KW-1185">Reference proteome</keyword>
<dbReference type="PANTHER" id="PTHR31625">
    <property type="match status" value="1"/>
</dbReference>
<organism evidence="3 4">
    <name type="scientific">Prunus persica</name>
    <name type="common">Peach</name>
    <name type="synonym">Amygdalus persica</name>
    <dbReference type="NCBI Taxonomy" id="3760"/>
    <lineage>
        <taxon>Eukaryota</taxon>
        <taxon>Viridiplantae</taxon>
        <taxon>Streptophyta</taxon>
        <taxon>Embryophyta</taxon>
        <taxon>Tracheophyta</taxon>
        <taxon>Spermatophyta</taxon>
        <taxon>Magnoliopsida</taxon>
        <taxon>eudicotyledons</taxon>
        <taxon>Gunneridae</taxon>
        <taxon>Pentapetalae</taxon>
        <taxon>rosids</taxon>
        <taxon>fabids</taxon>
        <taxon>Rosales</taxon>
        <taxon>Rosaceae</taxon>
        <taxon>Amygdaloideae</taxon>
        <taxon>Amygdaleae</taxon>
        <taxon>Prunus</taxon>
    </lineage>
</organism>
<evidence type="ECO:0000256" key="2">
    <source>
        <dbReference type="ARBA" id="ARBA00023315"/>
    </source>
</evidence>
<dbReference type="HOGENOM" id="CLU_014546_7_0_1"/>